<comment type="similarity">
    <text evidence="1">Belongs to the protein-tyrosine phosphatase family.</text>
</comment>
<proteinExistence type="inferred from homology"/>
<gene>
    <name evidence="4" type="ordered locus">Dalk_4195</name>
</gene>
<keyword evidence="5" id="KW-1185">Reference proteome</keyword>
<dbReference type="GO" id="GO:0016791">
    <property type="term" value="F:phosphatase activity"/>
    <property type="evidence" value="ECO:0007669"/>
    <property type="project" value="TreeGrafter"/>
</dbReference>
<dbReference type="KEGG" id="dal:Dalk_4195"/>
<feature type="chain" id="PRO_5002871919" evidence="2">
    <location>
        <begin position="30"/>
        <end position="194"/>
    </location>
</feature>
<evidence type="ECO:0000313" key="4">
    <source>
        <dbReference type="EMBL" id="ACL05877.1"/>
    </source>
</evidence>
<dbReference type="HOGENOM" id="CLU_086657_1_0_7"/>
<dbReference type="PANTHER" id="PTHR31126">
    <property type="entry name" value="TYROSINE-PROTEIN PHOSPHATASE"/>
    <property type="match status" value="1"/>
</dbReference>
<sequence length="194" mass="22044">MMNKKLSNRVFCLFHCAVLFLFLAASCWADDACLDVAQCKELPGMSNMYQVSDSLYRGAQPKAEGFKSLEAHGIKTVVNLRITQGDERYAGDTSMNLVGIPMFPWEPEEEDVIQFLRLTQDPATAPVFLHCRHGSDRTGALTACYRVVVCGWPLEQAVEEMTKGGFGYHPIWWTLPRDLEDLDFDRIRREVFSQ</sequence>
<feature type="signal peptide" evidence="2">
    <location>
        <begin position="1"/>
        <end position="29"/>
    </location>
</feature>
<evidence type="ECO:0000313" key="5">
    <source>
        <dbReference type="Proteomes" id="UP000000739"/>
    </source>
</evidence>
<dbReference type="InterPro" id="IPR055214">
    <property type="entry name" value="PTP-NADK"/>
</dbReference>
<dbReference type="PANTHER" id="PTHR31126:SF72">
    <property type="entry name" value="DUAL SPECIFICITY PROTEIN PHOSPHATASE TPBA"/>
    <property type="match status" value="1"/>
</dbReference>
<dbReference type="PROSITE" id="PS51257">
    <property type="entry name" value="PROKAR_LIPOPROTEIN"/>
    <property type="match status" value="1"/>
</dbReference>
<name>B8FN07_DESAL</name>
<protein>
    <submittedName>
        <fullName evidence="4">Protein tyrosine/serine phosphatase</fullName>
    </submittedName>
</protein>
<accession>B8FN07</accession>
<dbReference type="InterPro" id="IPR016130">
    <property type="entry name" value="Tyr_Pase_AS"/>
</dbReference>
<dbReference type="PROSITE" id="PS00383">
    <property type="entry name" value="TYR_PHOSPHATASE_1"/>
    <property type="match status" value="1"/>
</dbReference>
<dbReference type="InterPro" id="IPR000387">
    <property type="entry name" value="Tyr_Pase_dom"/>
</dbReference>
<dbReference type="RefSeq" id="WP_015948924.1">
    <property type="nucleotide sequence ID" value="NC_011768.1"/>
</dbReference>
<organism evidence="4 5">
    <name type="scientific">Desulfatibacillum aliphaticivorans</name>
    <dbReference type="NCBI Taxonomy" id="218208"/>
    <lineage>
        <taxon>Bacteria</taxon>
        <taxon>Pseudomonadati</taxon>
        <taxon>Thermodesulfobacteriota</taxon>
        <taxon>Desulfobacteria</taxon>
        <taxon>Desulfobacterales</taxon>
        <taxon>Desulfatibacillaceae</taxon>
        <taxon>Desulfatibacillum</taxon>
    </lineage>
</organism>
<evidence type="ECO:0000256" key="1">
    <source>
        <dbReference type="ARBA" id="ARBA00009580"/>
    </source>
</evidence>
<dbReference type="PROSITE" id="PS50056">
    <property type="entry name" value="TYR_PHOSPHATASE_2"/>
    <property type="match status" value="1"/>
</dbReference>
<keyword evidence="2" id="KW-0732">Signal</keyword>
<reference evidence="4 5" key="1">
    <citation type="journal article" date="2012" name="Environ. Microbiol.">
        <title>The genome sequence of Desulfatibacillum alkenivorans AK-01: a blueprint for anaerobic alkane oxidation.</title>
        <authorList>
            <person name="Callaghan A.V."/>
            <person name="Morris B.E."/>
            <person name="Pereira I.A."/>
            <person name="McInerney M.J."/>
            <person name="Austin R.N."/>
            <person name="Groves J.T."/>
            <person name="Kukor J.J."/>
            <person name="Suflita J.M."/>
            <person name="Young L.Y."/>
            <person name="Zylstra G.J."/>
            <person name="Wawrik B."/>
        </authorList>
    </citation>
    <scope>NUCLEOTIDE SEQUENCE [LARGE SCALE GENOMIC DNA]</scope>
    <source>
        <strain evidence="4 5">AK-01</strain>
    </source>
</reference>
<dbReference type="EMBL" id="CP001322">
    <property type="protein sequence ID" value="ACL05877.1"/>
    <property type="molecule type" value="Genomic_DNA"/>
</dbReference>
<dbReference type="eggNOG" id="COG2365">
    <property type="taxonomic scope" value="Bacteria"/>
</dbReference>
<evidence type="ECO:0000259" key="3">
    <source>
        <dbReference type="PROSITE" id="PS50056"/>
    </source>
</evidence>
<dbReference type="Gene3D" id="3.90.190.10">
    <property type="entry name" value="Protein tyrosine phosphatase superfamily"/>
    <property type="match status" value="1"/>
</dbReference>
<dbReference type="InterPro" id="IPR029021">
    <property type="entry name" value="Prot-tyrosine_phosphatase-like"/>
</dbReference>
<feature type="domain" description="Tyrosine specific protein phosphatases" evidence="3">
    <location>
        <begin position="110"/>
        <end position="161"/>
    </location>
</feature>
<dbReference type="Pfam" id="PF22741">
    <property type="entry name" value="PTP-NADK"/>
    <property type="match status" value="1"/>
</dbReference>
<dbReference type="SUPFAM" id="SSF52799">
    <property type="entry name" value="(Phosphotyrosine protein) phosphatases II"/>
    <property type="match status" value="1"/>
</dbReference>
<dbReference type="Proteomes" id="UP000000739">
    <property type="component" value="Chromosome"/>
</dbReference>
<dbReference type="AlphaFoldDB" id="B8FN07"/>
<evidence type="ECO:0000256" key="2">
    <source>
        <dbReference type="SAM" id="SignalP"/>
    </source>
</evidence>